<comment type="catalytic activity">
    <reaction evidence="7">
        <text>a 2'-deoxyadenosine in DNA + S-adenosyl-L-methionine = an N(6)-methyl-2'-deoxyadenosine in DNA + S-adenosyl-L-homocysteine + H(+)</text>
        <dbReference type="Rhea" id="RHEA:15197"/>
        <dbReference type="Rhea" id="RHEA-COMP:12418"/>
        <dbReference type="Rhea" id="RHEA-COMP:12419"/>
        <dbReference type="ChEBI" id="CHEBI:15378"/>
        <dbReference type="ChEBI" id="CHEBI:57856"/>
        <dbReference type="ChEBI" id="CHEBI:59789"/>
        <dbReference type="ChEBI" id="CHEBI:90615"/>
        <dbReference type="ChEBI" id="CHEBI:90616"/>
        <dbReference type="EC" id="2.1.1.72"/>
    </reaction>
</comment>
<keyword evidence="2 9" id="KW-0489">Methyltransferase</keyword>
<feature type="domain" description="Type II methyltransferase M.TaqI-like" evidence="8">
    <location>
        <begin position="100"/>
        <end position="227"/>
    </location>
</feature>
<evidence type="ECO:0000313" key="9">
    <source>
        <dbReference type="EMBL" id="SES84741.1"/>
    </source>
</evidence>
<evidence type="ECO:0000256" key="1">
    <source>
        <dbReference type="ARBA" id="ARBA00011900"/>
    </source>
</evidence>
<dbReference type="AlphaFoldDB" id="A0A1H9ZTR7"/>
<dbReference type="PANTHER" id="PTHR33841">
    <property type="entry name" value="DNA METHYLTRANSFERASE YEEA-RELATED"/>
    <property type="match status" value="1"/>
</dbReference>
<dbReference type="EC" id="2.1.1.72" evidence="1"/>
<keyword evidence="6" id="KW-0238">DNA-binding</keyword>
<evidence type="ECO:0000256" key="3">
    <source>
        <dbReference type="ARBA" id="ARBA00022679"/>
    </source>
</evidence>
<reference evidence="9 10" key="1">
    <citation type="submission" date="2016-10" db="EMBL/GenBank/DDBJ databases">
        <authorList>
            <person name="de Groot N.N."/>
        </authorList>
    </citation>
    <scope>NUCLEOTIDE SEQUENCE [LARGE SCALE GENOMIC DNA]</scope>
    <source>
        <strain evidence="9 10">DSM 1801</strain>
    </source>
</reference>
<dbReference type="InterPro" id="IPR002052">
    <property type="entry name" value="DNA_methylase_N6_adenine_CS"/>
</dbReference>
<evidence type="ECO:0000259" key="8">
    <source>
        <dbReference type="Pfam" id="PF07669"/>
    </source>
</evidence>
<dbReference type="GO" id="GO:0009007">
    <property type="term" value="F:site-specific DNA-methyltransferase (adenine-specific) activity"/>
    <property type="evidence" value="ECO:0007669"/>
    <property type="project" value="UniProtKB-EC"/>
</dbReference>
<evidence type="ECO:0000256" key="7">
    <source>
        <dbReference type="ARBA" id="ARBA00047942"/>
    </source>
</evidence>
<dbReference type="InterPro" id="IPR050953">
    <property type="entry name" value="N4_N6_ade-DNA_methylase"/>
</dbReference>
<dbReference type="InterPro" id="IPR011639">
    <property type="entry name" value="MethylTrfase_TaqI-like_dom"/>
</dbReference>
<dbReference type="GO" id="GO:0032259">
    <property type="term" value="P:methylation"/>
    <property type="evidence" value="ECO:0007669"/>
    <property type="project" value="UniProtKB-KW"/>
</dbReference>
<evidence type="ECO:0000313" key="10">
    <source>
        <dbReference type="Proteomes" id="UP000199800"/>
    </source>
</evidence>
<dbReference type="Gene3D" id="3.40.50.150">
    <property type="entry name" value="Vaccinia Virus protein VP39"/>
    <property type="match status" value="1"/>
</dbReference>
<keyword evidence="3 9" id="KW-0808">Transferase</keyword>
<dbReference type="PROSITE" id="PS00092">
    <property type="entry name" value="N6_MTASE"/>
    <property type="match status" value="1"/>
</dbReference>
<dbReference type="InterPro" id="IPR029063">
    <property type="entry name" value="SAM-dependent_MTases_sf"/>
</dbReference>
<dbReference type="PANTHER" id="PTHR33841:SF6">
    <property type="entry name" value="TYPE II METHYLTRANSFERASE M.HINDII"/>
    <property type="match status" value="1"/>
</dbReference>
<keyword evidence="5" id="KW-0680">Restriction system</keyword>
<dbReference type="PRINTS" id="PR00507">
    <property type="entry name" value="N12N6MTFRASE"/>
</dbReference>
<sequence length="492" mass="57047">MLERIIEQTNEYIEKRPKHLRKQFGQFFTSKETAMYMAKMFAIPEKEEIYILDPGAGTGILACALIEELERQGTAAAIHLTCYENDENVIELLRQNLKLIQDEASMAVDVRLYEENYIVRQEKVFNGSTDIEREQKYDLIIANPPYLKLSKNAQEAICMKEICYGAPNMYFLFAAMSICNLKEGSEMVYIIPRSWTSGAYFKKFREYLFSSGVLVQMHLFVSRDKVFDKESVLQETMIIKIRKTTKQPEMIRITSSNANDDYHNIETLEVPYNLVVSGDERYVYLVTNEEELAVLRRVNRLEGTLEKAGAKMKTGLVVDFRNRELLREKETDNAVPLIYAQHIQNGLITFPIQRENEYVIPDKRALIQDNCNYLIVKRFTSKEEKRRLQSGIYLAENYKGYSYISTQNKVNFITGVSEQLSRCMVYGLYVVFNSTLYDKYYRILNGSTQVNSTEINAMPIPDKESIKCMGKELIQAGDLSEEVCDRILEEYV</sequence>
<dbReference type="RefSeq" id="WP_092476818.1">
    <property type="nucleotide sequence ID" value="NZ_FOHN01000004.1"/>
</dbReference>
<evidence type="ECO:0000256" key="4">
    <source>
        <dbReference type="ARBA" id="ARBA00022691"/>
    </source>
</evidence>
<accession>A0A1H9ZTR7</accession>
<dbReference type="EMBL" id="FOHN01000004">
    <property type="protein sequence ID" value="SES84741.1"/>
    <property type="molecule type" value="Genomic_DNA"/>
</dbReference>
<dbReference type="GO" id="GO:0003677">
    <property type="term" value="F:DNA binding"/>
    <property type="evidence" value="ECO:0007669"/>
    <property type="project" value="UniProtKB-KW"/>
</dbReference>
<dbReference type="SUPFAM" id="SSF53335">
    <property type="entry name" value="S-adenosyl-L-methionine-dependent methyltransferases"/>
    <property type="match status" value="1"/>
</dbReference>
<evidence type="ECO:0000256" key="6">
    <source>
        <dbReference type="ARBA" id="ARBA00023125"/>
    </source>
</evidence>
<proteinExistence type="predicted"/>
<dbReference type="STRING" id="29364.SAMN04487772_104100"/>
<keyword evidence="4" id="KW-0949">S-adenosyl-L-methionine</keyword>
<dbReference type="OrthoDB" id="9815272at2"/>
<organism evidence="9 10">
    <name type="scientific">[Clostridium] polysaccharolyticum</name>
    <dbReference type="NCBI Taxonomy" id="29364"/>
    <lineage>
        <taxon>Bacteria</taxon>
        <taxon>Bacillati</taxon>
        <taxon>Bacillota</taxon>
        <taxon>Clostridia</taxon>
        <taxon>Lachnospirales</taxon>
        <taxon>Lachnospiraceae</taxon>
    </lineage>
</organism>
<evidence type="ECO:0000256" key="2">
    <source>
        <dbReference type="ARBA" id="ARBA00022603"/>
    </source>
</evidence>
<dbReference type="Pfam" id="PF07669">
    <property type="entry name" value="Eco57I"/>
    <property type="match status" value="1"/>
</dbReference>
<keyword evidence="10" id="KW-1185">Reference proteome</keyword>
<gene>
    <name evidence="9" type="ORF">SAMN04487772_104100</name>
</gene>
<dbReference type="Proteomes" id="UP000199800">
    <property type="component" value="Unassembled WGS sequence"/>
</dbReference>
<evidence type="ECO:0000256" key="5">
    <source>
        <dbReference type="ARBA" id="ARBA00022747"/>
    </source>
</evidence>
<dbReference type="CDD" id="cd02440">
    <property type="entry name" value="AdoMet_MTases"/>
    <property type="match status" value="1"/>
</dbReference>
<protein>
    <recommendedName>
        <fullName evidence="1">site-specific DNA-methyltransferase (adenine-specific)</fullName>
        <ecNumber evidence="1">2.1.1.72</ecNumber>
    </recommendedName>
</protein>
<dbReference type="GO" id="GO:0009307">
    <property type="term" value="P:DNA restriction-modification system"/>
    <property type="evidence" value="ECO:0007669"/>
    <property type="project" value="UniProtKB-KW"/>
</dbReference>
<name>A0A1H9ZTR7_9FIRM</name>